<dbReference type="AlphaFoldDB" id="A0A383DPG9"/>
<reference evidence="1" key="1">
    <citation type="submission" date="2018-05" db="EMBL/GenBank/DDBJ databases">
        <authorList>
            <person name="Lanie J.A."/>
            <person name="Ng W.-L."/>
            <person name="Kazmierczak K.M."/>
            <person name="Andrzejewski T.M."/>
            <person name="Davidsen T.M."/>
            <person name="Wayne K.J."/>
            <person name="Tettelin H."/>
            <person name="Glass J.I."/>
            <person name="Rusch D."/>
            <person name="Podicherti R."/>
            <person name="Tsui H.-C.T."/>
            <person name="Winkler M.E."/>
        </authorList>
    </citation>
    <scope>NUCLEOTIDE SEQUENCE</scope>
</reference>
<evidence type="ECO:0000313" key="1">
    <source>
        <dbReference type="EMBL" id="SVE46214.1"/>
    </source>
</evidence>
<organism evidence="1">
    <name type="scientific">marine metagenome</name>
    <dbReference type="NCBI Taxonomy" id="408172"/>
    <lineage>
        <taxon>unclassified sequences</taxon>
        <taxon>metagenomes</taxon>
        <taxon>ecological metagenomes</taxon>
    </lineage>
</organism>
<feature type="non-terminal residue" evidence="1">
    <location>
        <position position="122"/>
    </location>
</feature>
<gene>
    <name evidence="1" type="ORF">METZ01_LOCUS499068</name>
</gene>
<name>A0A383DPG9_9ZZZZ</name>
<proteinExistence type="predicted"/>
<sequence length="122" mass="13835">MNIKTNKMILPTYKRSANFMTSVQSLYHKGGLYQKAAEKVQAIIGRISDPEIRMDPLHGFNPTHHGEKRIKKCIKYDLGFSGCRLITIQDQRVISLQFAGSHDDCDNWLNKNRGQTLIGSEG</sequence>
<accession>A0A383DPG9</accession>
<protein>
    <submittedName>
        <fullName evidence="1">Uncharacterized protein</fullName>
    </submittedName>
</protein>
<dbReference type="EMBL" id="UINC01218961">
    <property type="protein sequence ID" value="SVE46214.1"/>
    <property type="molecule type" value="Genomic_DNA"/>
</dbReference>